<accession>A0A8X6W0X4</accession>
<protein>
    <submittedName>
        <fullName evidence="1">Uncharacterized protein</fullName>
    </submittedName>
</protein>
<sequence length="163" mass="18952">MYIAAQDSRTVWASSEQRKFRDSPKKPDNGVAWNSLCSKDSWYFTYHLGSYRYSSNRDSIRHYFHKEIVPYTPKQIYSFKKQYHVAFYLPMFRSCDVERDCSGNVPGTTSEGKVRYNLHPPDISSVCRPVPRLDKSSPYCIGKWIANAAGSVFKKPSIYHYLP</sequence>
<dbReference type="EMBL" id="BMAU01021374">
    <property type="protein sequence ID" value="GFY26195.1"/>
    <property type="molecule type" value="Genomic_DNA"/>
</dbReference>
<evidence type="ECO:0000313" key="1">
    <source>
        <dbReference type="EMBL" id="GFY26195.1"/>
    </source>
</evidence>
<comment type="caution">
    <text evidence="1">The sequence shown here is derived from an EMBL/GenBank/DDBJ whole genome shotgun (WGS) entry which is preliminary data.</text>
</comment>
<reference evidence="1" key="1">
    <citation type="submission" date="2020-08" db="EMBL/GenBank/DDBJ databases">
        <title>Multicomponent nature underlies the extraordinary mechanical properties of spider dragline silk.</title>
        <authorList>
            <person name="Kono N."/>
            <person name="Nakamura H."/>
            <person name="Mori M."/>
            <person name="Yoshida Y."/>
            <person name="Ohtoshi R."/>
            <person name="Malay A.D."/>
            <person name="Moran D.A.P."/>
            <person name="Tomita M."/>
            <person name="Numata K."/>
            <person name="Arakawa K."/>
        </authorList>
    </citation>
    <scope>NUCLEOTIDE SEQUENCE</scope>
</reference>
<gene>
    <name evidence="1" type="ORF">TNCV_355111</name>
</gene>
<name>A0A8X6W0X4_TRICX</name>
<dbReference type="Proteomes" id="UP000887159">
    <property type="component" value="Unassembled WGS sequence"/>
</dbReference>
<keyword evidence="2" id="KW-1185">Reference proteome</keyword>
<dbReference type="AlphaFoldDB" id="A0A8X6W0X4"/>
<organism evidence="1 2">
    <name type="scientific">Trichonephila clavipes</name>
    <name type="common">Golden silk orbweaver</name>
    <name type="synonym">Nephila clavipes</name>
    <dbReference type="NCBI Taxonomy" id="2585209"/>
    <lineage>
        <taxon>Eukaryota</taxon>
        <taxon>Metazoa</taxon>
        <taxon>Ecdysozoa</taxon>
        <taxon>Arthropoda</taxon>
        <taxon>Chelicerata</taxon>
        <taxon>Arachnida</taxon>
        <taxon>Araneae</taxon>
        <taxon>Araneomorphae</taxon>
        <taxon>Entelegynae</taxon>
        <taxon>Araneoidea</taxon>
        <taxon>Nephilidae</taxon>
        <taxon>Trichonephila</taxon>
    </lineage>
</organism>
<proteinExistence type="predicted"/>
<evidence type="ECO:0000313" key="2">
    <source>
        <dbReference type="Proteomes" id="UP000887159"/>
    </source>
</evidence>